<dbReference type="EMBL" id="AHOP02000001">
    <property type="protein sequence ID" value="EMO43253.1"/>
    <property type="molecule type" value="Genomic_DNA"/>
</dbReference>
<dbReference type="Pfam" id="PF08484">
    <property type="entry name" value="Methyltransf_14"/>
    <property type="match status" value="1"/>
</dbReference>
<gene>
    <name evidence="3" type="ORF">LEP1GSC186_2525</name>
</gene>
<dbReference type="InterPro" id="IPR029063">
    <property type="entry name" value="SAM-dependent_MTases_sf"/>
</dbReference>
<reference evidence="3 4" key="1">
    <citation type="submission" date="2013-01" db="EMBL/GenBank/DDBJ databases">
        <authorList>
            <person name="Harkins D.M."/>
            <person name="Durkin A.S."/>
            <person name="Brinkac L.M."/>
            <person name="Haft D.H."/>
            <person name="Selengut J.D."/>
            <person name="Sanka R."/>
            <person name="DePew J."/>
            <person name="Purushe J."/>
            <person name="Matthias M.A."/>
            <person name="Vinetz J.M."/>
            <person name="Sutton G.G."/>
            <person name="Nierman W.C."/>
            <person name="Fouts D.E."/>
        </authorList>
    </citation>
    <scope>NUCLEOTIDE SEQUENCE [LARGE SCALE GENOMIC DNA]</scope>
    <source>
        <strain evidence="3 4">ZUN142</strain>
    </source>
</reference>
<dbReference type="AlphaFoldDB" id="M6V112"/>
<dbReference type="Gene3D" id="3.40.50.150">
    <property type="entry name" value="Vaccinia Virus protein VP39"/>
    <property type="match status" value="1"/>
</dbReference>
<evidence type="ECO:0000259" key="2">
    <source>
        <dbReference type="Pfam" id="PF08484"/>
    </source>
</evidence>
<accession>M6V112</accession>
<dbReference type="Gene3D" id="6.20.50.110">
    <property type="entry name" value="Methyltransferase, zinc-binding domain"/>
    <property type="match status" value="1"/>
</dbReference>
<organism evidence="3 4">
    <name type="scientific">Leptospira noguchii serovar Autumnalis str. ZUN142</name>
    <dbReference type="NCBI Taxonomy" id="1085540"/>
    <lineage>
        <taxon>Bacteria</taxon>
        <taxon>Pseudomonadati</taxon>
        <taxon>Spirochaetota</taxon>
        <taxon>Spirochaetia</taxon>
        <taxon>Leptospirales</taxon>
        <taxon>Leptospiraceae</taxon>
        <taxon>Leptospira</taxon>
    </lineage>
</organism>
<proteinExistence type="predicted"/>
<evidence type="ECO:0000313" key="4">
    <source>
        <dbReference type="Proteomes" id="UP000012153"/>
    </source>
</evidence>
<evidence type="ECO:0000256" key="1">
    <source>
        <dbReference type="SAM" id="Coils"/>
    </source>
</evidence>
<keyword evidence="1" id="KW-0175">Coiled coil</keyword>
<comment type="caution">
    <text evidence="3">The sequence shown here is derived from an EMBL/GenBank/DDBJ whole genome shotgun (WGS) entry which is preliminary data.</text>
</comment>
<feature type="domain" description="C-methyltransferase" evidence="2">
    <location>
        <begin position="274"/>
        <end position="394"/>
    </location>
</feature>
<protein>
    <submittedName>
        <fullName evidence="3">C-methyltransferase C-terminal domain protein</fullName>
    </submittedName>
</protein>
<keyword evidence="3" id="KW-0808">Transferase</keyword>
<dbReference type="Gene3D" id="3.40.50.720">
    <property type="entry name" value="NAD(P)-binding Rossmann-like Domain"/>
    <property type="match status" value="1"/>
</dbReference>
<dbReference type="RefSeq" id="WP_004434939.1">
    <property type="nucleotide sequence ID" value="NZ_AHOP02000001.1"/>
</dbReference>
<dbReference type="SUPFAM" id="SSF53335">
    <property type="entry name" value="S-adenosyl-L-methionine-dependent methyltransferases"/>
    <property type="match status" value="1"/>
</dbReference>
<dbReference type="GO" id="GO:0008168">
    <property type="term" value="F:methyltransferase activity"/>
    <property type="evidence" value="ECO:0007669"/>
    <property type="project" value="UniProtKB-KW"/>
</dbReference>
<feature type="coiled-coil region" evidence="1">
    <location>
        <begin position="267"/>
        <end position="301"/>
    </location>
</feature>
<dbReference type="Pfam" id="PF13489">
    <property type="entry name" value="Methyltransf_23"/>
    <property type="match status" value="1"/>
</dbReference>
<dbReference type="Proteomes" id="UP000012153">
    <property type="component" value="Unassembled WGS sequence"/>
</dbReference>
<keyword evidence="3" id="KW-0489">Methyltransferase</keyword>
<sequence length="404" mass="46344">MNPSQFNNLETSGELLIDFGLQPVSNRFLAPDRSSKAPNFPLKLRLSKDSGLIHLAEPFPIEEMKPQYDWLTCFEPEAHLDDMVNTMINLPGINQNSKFGAYSFKDDSTLDRLRNKGYRNTWRIDPELDLGVYDKCANVETYQFSFTMNTTNAMKKKYGMADIFIIRHVIEHSYKLFEFLNAAKNLIHENGYIVWELPDCERALEMGDWTTIWEEHVFYFTSSTFKNLLLSSGFEIVHFESVPYLLENSLVAIVKLSKQSNPISVDSNELEKEIKRAYNFVENLNHRKKIIREKLEKIKKEKGSIAMFGAGHLSIAFLSIANIADLIDYVIDDNQNKKGLLMPINDLEIFGSEVLYTKDIRFCLLSLNPQNQPKVIKNHEKFISNGGTFASIFPGGDKDLLVVL</sequence>
<evidence type="ECO:0000313" key="3">
    <source>
        <dbReference type="EMBL" id="EMO43253.1"/>
    </source>
</evidence>
<dbReference type="GO" id="GO:0032259">
    <property type="term" value="P:methylation"/>
    <property type="evidence" value="ECO:0007669"/>
    <property type="project" value="UniProtKB-KW"/>
</dbReference>
<dbReference type="InterPro" id="IPR038576">
    <property type="entry name" value="Methyltransf_Zn-bd_dom_put_sf"/>
</dbReference>
<dbReference type="InterPro" id="IPR013691">
    <property type="entry name" value="MeTrfase_14"/>
</dbReference>
<name>M6V112_9LEPT</name>